<dbReference type="GO" id="GO:0005576">
    <property type="term" value="C:extracellular region"/>
    <property type="evidence" value="ECO:0007669"/>
    <property type="project" value="UniProtKB-SubCell"/>
</dbReference>
<name>A0AAV9HPA3_9PEZI</name>
<sequence>MRVSESLSLLVAVAGTQVLAQTSTSASAAPTTTVTPEGPETGKLGNATIVSTNPVGVKYKATLPAEAFFKSAYPDGGNIQGDISAEAAADGKGVVFTIKLSNLPKEGGPLPYHLHVAPAANGNCTTTLAHLDPFERGEATPCNPALPETCQVGDLSGKFGAIPTTAEGTFEATYTDLYASTQEGLGAFFGNRSIVFHYPNKTRITCADFKREDGGVTQPSSTSGFGNSTILPTGGAVTSSSTSAPTGPASSTSVPIAGAAGIKAGLTGVLMGLLAVAL</sequence>
<feature type="non-terminal residue" evidence="11">
    <location>
        <position position="278"/>
    </location>
</feature>
<dbReference type="InterPro" id="IPR036423">
    <property type="entry name" value="SOD-like_Cu/Zn_dom_sf"/>
</dbReference>
<feature type="chain" id="PRO_5043843963" description="superoxide dismutase" evidence="9">
    <location>
        <begin position="21"/>
        <end position="278"/>
    </location>
</feature>
<feature type="compositionally biased region" description="Low complexity" evidence="8">
    <location>
        <begin position="22"/>
        <end position="42"/>
    </location>
</feature>
<evidence type="ECO:0000256" key="5">
    <source>
        <dbReference type="ARBA" id="ARBA00022525"/>
    </source>
</evidence>
<dbReference type="AlphaFoldDB" id="A0AAV9HPA3"/>
<reference evidence="11" key="2">
    <citation type="submission" date="2023-06" db="EMBL/GenBank/DDBJ databases">
        <authorList>
            <consortium name="Lawrence Berkeley National Laboratory"/>
            <person name="Mondo S.J."/>
            <person name="Hensen N."/>
            <person name="Bonometti L."/>
            <person name="Westerberg I."/>
            <person name="Brannstrom I.O."/>
            <person name="Guillou S."/>
            <person name="Cros-Aarteil S."/>
            <person name="Calhoun S."/>
            <person name="Haridas S."/>
            <person name="Kuo A."/>
            <person name="Pangilinan J."/>
            <person name="Riley R."/>
            <person name="Labutti K."/>
            <person name="Andreopoulos B."/>
            <person name="Lipzen A."/>
            <person name="Chen C."/>
            <person name="Yanf M."/>
            <person name="Daum C."/>
            <person name="Ng V."/>
            <person name="Clum A."/>
            <person name="Steindorff A."/>
            <person name="Ohm R."/>
            <person name="Martin F."/>
            <person name="Silar P."/>
            <person name="Natvig D."/>
            <person name="Lalanne C."/>
            <person name="Gautier V."/>
            <person name="Ament-Velasquez S.L."/>
            <person name="Kruys A."/>
            <person name="Hutchinson M.I."/>
            <person name="Powell A.J."/>
            <person name="Barry K."/>
            <person name="Miller A.N."/>
            <person name="Grigoriev I.V."/>
            <person name="Debuchy R."/>
            <person name="Gladieux P."/>
            <person name="Thoren M.H."/>
            <person name="Johannesson H."/>
        </authorList>
    </citation>
    <scope>NUCLEOTIDE SEQUENCE</scope>
    <source>
        <strain evidence="11">PSN324</strain>
    </source>
</reference>
<dbReference type="Pfam" id="PF00080">
    <property type="entry name" value="Sod_Cu"/>
    <property type="match status" value="1"/>
</dbReference>
<dbReference type="GO" id="GO:0004784">
    <property type="term" value="F:superoxide dismutase activity"/>
    <property type="evidence" value="ECO:0007669"/>
    <property type="project" value="UniProtKB-EC"/>
</dbReference>
<comment type="similarity">
    <text evidence="3">Belongs to the Cu-Zn superoxide dismutase family.</text>
</comment>
<evidence type="ECO:0000256" key="9">
    <source>
        <dbReference type="SAM" id="SignalP"/>
    </source>
</evidence>
<accession>A0AAV9HPA3</accession>
<keyword evidence="5" id="KW-0964">Secreted</keyword>
<evidence type="ECO:0000256" key="1">
    <source>
        <dbReference type="ARBA" id="ARBA00004196"/>
    </source>
</evidence>
<feature type="signal peptide" evidence="9">
    <location>
        <begin position="1"/>
        <end position="20"/>
    </location>
</feature>
<dbReference type="GO" id="GO:0046872">
    <property type="term" value="F:metal ion binding"/>
    <property type="evidence" value="ECO:0007669"/>
    <property type="project" value="InterPro"/>
</dbReference>
<evidence type="ECO:0000259" key="10">
    <source>
        <dbReference type="Pfam" id="PF00080"/>
    </source>
</evidence>
<comment type="subcellular location">
    <subcellularLocation>
        <location evidence="1">Cell envelope</location>
    </subcellularLocation>
    <subcellularLocation>
        <location evidence="2">Secreted</location>
    </subcellularLocation>
</comment>
<reference evidence="11" key="1">
    <citation type="journal article" date="2023" name="Mol. Phylogenet. Evol.">
        <title>Genome-scale phylogeny and comparative genomics of the fungal order Sordariales.</title>
        <authorList>
            <person name="Hensen N."/>
            <person name="Bonometti L."/>
            <person name="Westerberg I."/>
            <person name="Brannstrom I.O."/>
            <person name="Guillou S."/>
            <person name="Cros-Aarteil S."/>
            <person name="Calhoun S."/>
            <person name="Haridas S."/>
            <person name="Kuo A."/>
            <person name="Mondo S."/>
            <person name="Pangilinan J."/>
            <person name="Riley R."/>
            <person name="LaButti K."/>
            <person name="Andreopoulos B."/>
            <person name="Lipzen A."/>
            <person name="Chen C."/>
            <person name="Yan M."/>
            <person name="Daum C."/>
            <person name="Ng V."/>
            <person name="Clum A."/>
            <person name="Steindorff A."/>
            <person name="Ohm R.A."/>
            <person name="Martin F."/>
            <person name="Silar P."/>
            <person name="Natvig D.O."/>
            <person name="Lalanne C."/>
            <person name="Gautier V."/>
            <person name="Ament-Velasquez S.L."/>
            <person name="Kruys A."/>
            <person name="Hutchinson M.I."/>
            <person name="Powell A.J."/>
            <person name="Barry K."/>
            <person name="Miller A.N."/>
            <person name="Grigoriev I.V."/>
            <person name="Debuchy R."/>
            <person name="Gladieux P."/>
            <person name="Hiltunen Thoren M."/>
            <person name="Johannesson H."/>
        </authorList>
    </citation>
    <scope>NUCLEOTIDE SEQUENCE</scope>
    <source>
        <strain evidence="11">PSN324</strain>
    </source>
</reference>
<evidence type="ECO:0000313" key="12">
    <source>
        <dbReference type="Proteomes" id="UP001321749"/>
    </source>
</evidence>
<dbReference type="InterPro" id="IPR001424">
    <property type="entry name" value="SOD_Cu_Zn_dom"/>
</dbReference>
<keyword evidence="6" id="KW-0049">Antioxidant</keyword>
<dbReference type="SUPFAM" id="SSF49329">
    <property type="entry name" value="Cu,Zn superoxide dismutase-like"/>
    <property type="match status" value="1"/>
</dbReference>
<dbReference type="EC" id="1.15.1.1" evidence="4"/>
<gene>
    <name evidence="11" type="ORF">QBC42DRAFT_269117</name>
</gene>
<organism evidence="11 12">
    <name type="scientific">Cladorrhinum samala</name>
    <dbReference type="NCBI Taxonomy" id="585594"/>
    <lineage>
        <taxon>Eukaryota</taxon>
        <taxon>Fungi</taxon>
        <taxon>Dikarya</taxon>
        <taxon>Ascomycota</taxon>
        <taxon>Pezizomycotina</taxon>
        <taxon>Sordariomycetes</taxon>
        <taxon>Sordariomycetidae</taxon>
        <taxon>Sordariales</taxon>
        <taxon>Podosporaceae</taxon>
        <taxon>Cladorrhinum</taxon>
    </lineage>
</organism>
<dbReference type="FunFam" id="2.60.40.200:FF:000007">
    <property type="entry name" value="Cell surface Cu-only superoxide dismutase 5"/>
    <property type="match status" value="1"/>
</dbReference>
<evidence type="ECO:0000256" key="7">
    <source>
        <dbReference type="ARBA" id="ARBA00049204"/>
    </source>
</evidence>
<evidence type="ECO:0000256" key="3">
    <source>
        <dbReference type="ARBA" id="ARBA00010457"/>
    </source>
</evidence>
<protein>
    <recommendedName>
        <fullName evidence="4">superoxide dismutase</fullName>
        <ecNumber evidence="4">1.15.1.1</ecNumber>
    </recommendedName>
</protein>
<evidence type="ECO:0000256" key="2">
    <source>
        <dbReference type="ARBA" id="ARBA00004613"/>
    </source>
</evidence>
<keyword evidence="9" id="KW-0732">Signal</keyword>
<comment type="catalytic activity">
    <reaction evidence="7">
        <text>2 superoxide + 2 H(+) = H2O2 + O2</text>
        <dbReference type="Rhea" id="RHEA:20696"/>
        <dbReference type="ChEBI" id="CHEBI:15378"/>
        <dbReference type="ChEBI" id="CHEBI:15379"/>
        <dbReference type="ChEBI" id="CHEBI:16240"/>
        <dbReference type="ChEBI" id="CHEBI:18421"/>
        <dbReference type="EC" id="1.15.1.1"/>
    </reaction>
</comment>
<dbReference type="EMBL" id="MU864982">
    <property type="protein sequence ID" value="KAK4461864.1"/>
    <property type="molecule type" value="Genomic_DNA"/>
</dbReference>
<evidence type="ECO:0000313" key="11">
    <source>
        <dbReference type="EMBL" id="KAK4461864.1"/>
    </source>
</evidence>
<dbReference type="Proteomes" id="UP001321749">
    <property type="component" value="Unassembled WGS sequence"/>
</dbReference>
<feature type="region of interest" description="Disordered" evidence="8">
    <location>
        <begin position="22"/>
        <end position="47"/>
    </location>
</feature>
<evidence type="ECO:0000256" key="6">
    <source>
        <dbReference type="ARBA" id="ARBA00022862"/>
    </source>
</evidence>
<dbReference type="Gene3D" id="2.60.40.200">
    <property type="entry name" value="Superoxide dismutase, copper/zinc binding domain"/>
    <property type="match status" value="1"/>
</dbReference>
<evidence type="ECO:0000256" key="8">
    <source>
        <dbReference type="SAM" id="MobiDB-lite"/>
    </source>
</evidence>
<keyword evidence="12" id="KW-1185">Reference proteome</keyword>
<feature type="domain" description="Superoxide dismutase copper/zinc binding" evidence="10">
    <location>
        <begin position="80"/>
        <end position="198"/>
    </location>
</feature>
<comment type="caution">
    <text evidence="11">The sequence shown here is derived from an EMBL/GenBank/DDBJ whole genome shotgun (WGS) entry which is preliminary data.</text>
</comment>
<evidence type="ECO:0000256" key="4">
    <source>
        <dbReference type="ARBA" id="ARBA00012682"/>
    </source>
</evidence>
<proteinExistence type="inferred from homology"/>